<proteinExistence type="predicted"/>
<evidence type="ECO:0000313" key="2">
    <source>
        <dbReference type="Proteomes" id="UP000738349"/>
    </source>
</evidence>
<dbReference type="OrthoDB" id="5215647at2759"/>
<organism evidence="1 2">
    <name type="scientific">Dactylonectria macrodidyma</name>
    <dbReference type="NCBI Taxonomy" id="307937"/>
    <lineage>
        <taxon>Eukaryota</taxon>
        <taxon>Fungi</taxon>
        <taxon>Dikarya</taxon>
        <taxon>Ascomycota</taxon>
        <taxon>Pezizomycotina</taxon>
        <taxon>Sordariomycetes</taxon>
        <taxon>Hypocreomycetidae</taxon>
        <taxon>Hypocreales</taxon>
        <taxon>Nectriaceae</taxon>
        <taxon>Dactylonectria</taxon>
    </lineage>
</organism>
<protein>
    <submittedName>
        <fullName evidence="1">Uncharacterized protein</fullName>
    </submittedName>
</protein>
<sequence length="203" mass="22742">MSDSFGLPPPTRFVEYGLETKLEASRTALQVYLSLLDRPPSGDPGLGLRIKQQSEIVLENLRPLEKEVANIGKEAEANRLRNWGVGGGIASFSSWVAPWVANALFPADAVSQWTEHALDRSSHLLIRNLERARSRCKSATTFALVAFAVCFVLQNELVIRVSRSISFRLSSLYTGVESREQRAVDANSDELDGWRWKLLQWAR</sequence>
<dbReference type="EMBL" id="JAGMUV010000013">
    <property type="protein sequence ID" value="KAH7136391.1"/>
    <property type="molecule type" value="Genomic_DNA"/>
</dbReference>
<accession>A0A9P9EH03</accession>
<dbReference type="Proteomes" id="UP000738349">
    <property type="component" value="Unassembled WGS sequence"/>
</dbReference>
<reference evidence="1" key="1">
    <citation type="journal article" date="2021" name="Nat. Commun.">
        <title>Genetic determinants of endophytism in the Arabidopsis root mycobiome.</title>
        <authorList>
            <person name="Mesny F."/>
            <person name="Miyauchi S."/>
            <person name="Thiergart T."/>
            <person name="Pickel B."/>
            <person name="Atanasova L."/>
            <person name="Karlsson M."/>
            <person name="Huettel B."/>
            <person name="Barry K.W."/>
            <person name="Haridas S."/>
            <person name="Chen C."/>
            <person name="Bauer D."/>
            <person name="Andreopoulos W."/>
            <person name="Pangilinan J."/>
            <person name="LaButti K."/>
            <person name="Riley R."/>
            <person name="Lipzen A."/>
            <person name="Clum A."/>
            <person name="Drula E."/>
            <person name="Henrissat B."/>
            <person name="Kohler A."/>
            <person name="Grigoriev I.V."/>
            <person name="Martin F.M."/>
            <person name="Hacquard S."/>
        </authorList>
    </citation>
    <scope>NUCLEOTIDE SEQUENCE</scope>
    <source>
        <strain evidence="1">MPI-CAGE-AT-0147</strain>
    </source>
</reference>
<name>A0A9P9EH03_9HYPO</name>
<evidence type="ECO:0000313" key="1">
    <source>
        <dbReference type="EMBL" id="KAH7136391.1"/>
    </source>
</evidence>
<gene>
    <name evidence="1" type="ORF">EDB81DRAFT_802066</name>
</gene>
<comment type="caution">
    <text evidence="1">The sequence shown here is derived from an EMBL/GenBank/DDBJ whole genome shotgun (WGS) entry which is preliminary data.</text>
</comment>
<dbReference type="AlphaFoldDB" id="A0A9P9EH03"/>
<keyword evidence="2" id="KW-1185">Reference proteome</keyword>